<dbReference type="GO" id="GO:0032259">
    <property type="term" value="P:methylation"/>
    <property type="evidence" value="ECO:0007669"/>
    <property type="project" value="UniProtKB-KW"/>
</dbReference>
<dbReference type="GO" id="GO:0009007">
    <property type="term" value="F:site-specific DNA-methyltransferase (adenine-specific) activity"/>
    <property type="evidence" value="ECO:0007669"/>
    <property type="project" value="UniProtKB-EC"/>
</dbReference>
<dbReference type="Gene3D" id="3.40.50.150">
    <property type="entry name" value="Vaccinia Virus protein VP39"/>
    <property type="match status" value="1"/>
</dbReference>
<dbReference type="InterPro" id="IPR003356">
    <property type="entry name" value="DNA_methylase_A-5"/>
</dbReference>
<evidence type="ECO:0000256" key="3">
    <source>
        <dbReference type="ARBA" id="ARBA00022679"/>
    </source>
</evidence>
<dbReference type="GO" id="GO:0008170">
    <property type="term" value="F:N-methyltransferase activity"/>
    <property type="evidence" value="ECO:0007669"/>
    <property type="project" value="InterPro"/>
</dbReference>
<feature type="compositionally biased region" description="Basic and acidic residues" evidence="5">
    <location>
        <begin position="876"/>
        <end position="889"/>
    </location>
</feature>
<organism evidence="8 9">
    <name type="scientific">Streptacidiphilus pinicola</name>
    <dbReference type="NCBI Taxonomy" id="2219663"/>
    <lineage>
        <taxon>Bacteria</taxon>
        <taxon>Bacillati</taxon>
        <taxon>Actinomycetota</taxon>
        <taxon>Actinomycetes</taxon>
        <taxon>Kitasatosporales</taxon>
        <taxon>Streptomycetaceae</taxon>
        <taxon>Streptacidiphilus</taxon>
    </lineage>
</organism>
<keyword evidence="3 8" id="KW-0808">Transferase</keyword>
<dbReference type="SUPFAM" id="SSF53335">
    <property type="entry name" value="S-adenosyl-L-methionine-dependent methyltransferases"/>
    <property type="match status" value="1"/>
</dbReference>
<dbReference type="AlphaFoldDB" id="A0A2X0IG05"/>
<feature type="region of interest" description="Disordered" evidence="5">
    <location>
        <begin position="868"/>
        <end position="890"/>
    </location>
</feature>
<dbReference type="Proteomes" id="UP000248889">
    <property type="component" value="Unassembled WGS sequence"/>
</dbReference>
<comment type="caution">
    <text evidence="8">The sequence shown here is derived from an EMBL/GenBank/DDBJ whole genome shotgun (WGS) entry which is preliminary data.</text>
</comment>
<evidence type="ECO:0000259" key="7">
    <source>
        <dbReference type="Pfam" id="PF18135"/>
    </source>
</evidence>
<dbReference type="EMBL" id="QKYN01000116">
    <property type="protein sequence ID" value="RAG82361.1"/>
    <property type="molecule type" value="Genomic_DNA"/>
</dbReference>
<protein>
    <recommendedName>
        <fullName evidence="1">site-specific DNA-methyltransferase (adenine-specific)</fullName>
        <ecNumber evidence="1">2.1.1.72</ecNumber>
    </recommendedName>
</protein>
<evidence type="ECO:0000259" key="6">
    <source>
        <dbReference type="Pfam" id="PF02384"/>
    </source>
</evidence>
<dbReference type="GO" id="GO:0003677">
    <property type="term" value="F:DNA binding"/>
    <property type="evidence" value="ECO:0007669"/>
    <property type="project" value="InterPro"/>
</dbReference>
<dbReference type="InterPro" id="IPR050953">
    <property type="entry name" value="N4_N6_ade-DNA_methylase"/>
</dbReference>
<keyword evidence="2 8" id="KW-0489">Methyltransferase</keyword>
<dbReference type="PANTHER" id="PTHR33841:SF1">
    <property type="entry name" value="DNA METHYLTRANSFERASE A"/>
    <property type="match status" value="1"/>
</dbReference>
<evidence type="ECO:0000256" key="5">
    <source>
        <dbReference type="SAM" id="MobiDB-lite"/>
    </source>
</evidence>
<evidence type="ECO:0000313" key="9">
    <source>
        <dbReference type="Proteomes" id="UP000248889"/>
    </source>
</evidence>
<evidence type="ECO:0000313" key="8">
    <source>
        <dbReference type="EMBL" id="RAG82361.1"/>
    </source>
</evidence>
<dbReference type="Pfam" id="PF18135">
    <property type="entry name" value="Type_ISP_C"/>
    <property type="match status" value="1"/>
</dbReference>
<comment type="catalytic activity">
    <reaction evidence="4">
        <text>a 2'-deoxyadenosine in DNA + S-adenosyl-L-methionine = an N(6)-methyl-2'-deoxyadenosine in DNA + S-adenosyl-L-homocysteine + H(+)</text>
        <dbReference type="Rhea" id="RHEA:15197"/>
        <dbReference type="Rhea" id="RHEA-COMP:12418"/>
        <dbReference type="Rhea" id="RHEA-COMP:12419"/>
        <dbReference type="ChEBI" id="CHEBI:15378"/>
        <dbReference type="ChEBI" id="CHEBI:57856"/>
        <dbReference type="ChEBI" id="CHEBI:59789"/>
        <dbReference type="ChEBI" id="CHEBI:90615"/>
        <dbReference type="ChEBI" id="CHEBI:90616"/>
        <dbReference type="EC" id="2.1.1.72"/>
    </reaction>
</comment>
<reference evidence="8 9" key="1">
    <citation type="submission" date="2018-06" db="EMBL/GenBank/DDBJ databases">
        <title>Streptacidiphilus pinicola sp. nov., isolated from pine grove soil.</title>
        <authorList>
            <person name="Roh S.G."/>
            <person name="Park S."/>
            <person name="Kim M.-K."/>
            <person name="Yun B.-R."/>
            <person name="Park J."/>
            <person name="Kim M.J."/>
            <person name="Kim Y.S."/>
            <person name="Kim S.B."/>
        </authorList>
    </citation>
    <scope>NUCLEOTIDE SEQUENCE [LARGE SCALE GENOMIC DNA]</scope>
    <source>
        <strain evidence="8 9">MMS16-CNU450</strain>
    </source>
</reference>
<dbReference type="EC" id="2.1.1.72" evidence="1"/>
<dbReference type="OrthoDB" id="9776021at2"/>
<dbReference type="PANTHER" id="PTHR33841">
    <property type="entry name" value="DNA METHYLTRANSFERASE YEEA-RELATED"/>
    <property type="match status" value="1"/>
</dbReference>
<dbReference type="PRINTS" id="PR00507">
    <property type="entry name" value="N12N6MTFRASE"/>
</dbReference>
<sequence>MPLCSHRSWGTLPRMESISCALVDVRHCDPMRTCRQYVQFMTFLRGVNATAGLGCRRASNPCGGSCGPAGRRIGRHGVRPLVQPATAPIPVATVVRTWSAARRVASCRRSSPMALLRMSGRGEVGVRGGGNRTGFEQVVAQAVSRFGAEVTPKLKGGGWPEDQLRGPLENLFHAACHGLGLTITLTGEVPLIDLDARPDYAITVDGACIGYVELKRPGTTADPANFTGRNAAQWKKLARLPNVLLCDGNEFSLHQNGEQIGDVVRLRGSVRTSGSRLAPSDGRLARVLHDFLTWAPQAPRSAGQLVRSVAGLCRLLSDEVAEAIVQEKAHERPPTFTELAEEWRVLLFPETTDVEFVEQFGQVVVFALLLARVEGIVFEGDTVHGIATKLGKKHSLMGKALEVLTADSAAALSTTLETLLRVVGAVDWDRLDDGTGDAYFLLYEHFLQLYDADLRMRTGSYYTPHGVVSAMVRLTEAILTRDFGLPEGFASQDLVVVDPAMGTGTFLLYVLERAAGAIAEREGPGAVGPRLREMVGERLVGFEMQTGPFAVAELRMHAMLKRYGSAAPARGMRLLVADALDSPTAEFNWIPHTYRALAESRRQANSVKRDERVMVVLGNPPHDAVGRGAGKWVERGDPGALEPPPLDAFRIPGNGRYESKMSNLYVYFWRWATWKVFDAHQDAPFGVVALITPKAWLKSRAFAGMRRYLRSRADEGWIVDLSPEGHRPDVSTRIFPGVAQQLCIAVFVRRSQRASHPAAVRHIQLFGRREEKIEQLQTLALDDPHWRECAQGSTDPFLPPSSNLWSCSPSLDDLMPWSSRGVTPGRTWVYAPDEDTLRQRWRRFLAADAERRRELFGEARDRTIDSLVEPLPGTHGYDRTPLREERRDQPTPVRVAYRSFDRQLIMPDHRLMVVARPDLWRVRSTRQIYTVEQNAHPVTDGPGLVFSALIPDMHYFNGRSGCVRPLYRDADGRHANIAPGLLFLLSRRFGAPVPPEDLLAYIAAVTAHPGYTDRFREDLEDPGARIPLTEEPALWQRGVEIGRRILWAHTYGERYVDPDNGRPAGAPRLTTDRPQCVEEIPDDEASMPQQMIYDPVTQDLWVGEGRISPVPSQVREYAVSGMNVLDKWFGYRRKQPAGRRRLDLDHVVAQRWAPERTTELLDLLNLLGFLVKEEPHQATLLHDICSAPLITRADLTAEAVLPVSVGFRRPLKGAEAQDPPLFQW</sequence>
<feature type="domain" description="DNA methylase adenine-specific" evidence="6">
    <location>
        <begin position="442"/>
        <end position="553"/>
    </location>
</feature>
<proteinExistence type="predicted"/>
<keyword evidence="9" id="KW-1185">Reference proteome</keyword>
<dbReference type="InterPro" id="IPR041635">
    <property type="entry name" value="Type_ISP_LLaBIII_C"/>
</dbReference>
<gene>
    <name evidence="8" type="ORF">DN069_27985</name>
</gene>
<evidence type="ECO:0000256" key="4">
    <source>
        <dbReference type="ARBA" id="ARBA00047942"/>
    </source>
</evidence>
<accession>A0A2X0IG05</accession>
<evidence type="ECO:0000256" key="1">
    <source>
        <dbReference type="ARBA" id="ARBA00011900"/>
    </source>
</evidence>
<dbReference type="Pfam" id="PF02384">
    <property type="entry name" value="N6_Mtase"/>
    <property type="match status" value="1"/>
</dbReference>
<feature type="domain" description="Type ISP restriction-modification enzyme LLaBIII C-terminal specificity" evidence="7">
    <location>
        <begin position="813"/>
        <end position="1163"/>
    </location>
</feature>
<evidence type="ECO:0000256" key="2">
    <source>
        <dbReference type="ARBA" id="ARBA00022603"/>
    </source>
</evidence>
<name>A0A2X0IG05_9ACTN</name>
<dbReference type="InterPro" id="IPR029063">
    <property type="entry name" value="SAM-dependent_MTases_sf"/>
</dbReference>